<dbReference type="Gene3D" id="1.10.10.10">
    <property type="entry name" value="Winged helix-like DNA-binding domain superfamily/Winged helix DNA-binding domain"/>
    <property type="match status" value="1"/>
</dbReference>
<dbReference type="GO" id="GO:0006351">
    <property type="term" value="P:DNA-templated transcription"/>
    <property type="evidence" value="ECO:0007669"/>
    <property type="project" value="TreeGrafter"/>
</dbReference>
<dbReference type="InterPro" id="IPR036388">
    <property type="entry name" value="WH-like_DNA-bd_sf"/>
</dbReference>
<dbReference type="CDD" id="cd08422">
    <property type="entry name" value="PBP2_CrgA_like"/>
    <property type="match status" value="1"/>
</dbReference>
<dbReference type="AlphaFoldDB" id="A0A9W4QSY0"/>
<dbReference type="GO" id="GO:0003700">
    <property type="term" value="F:DNA-binding transcription factor activity"/>
    <property type="evidence" value="ECO:0007669"/>
    <property type="project" value="InterPro"/>
</dbReference>
<evidence type="ECO:0000259" key="5">
    <source>
        <dbReference type="PROSITE" id="PS50931"/>
    </source>
</evidence>
<evidence type="ECO:0000313" key="6">
    <source>
        <dbReference type="EMBL" id="CAH9051850.1"/>
    </source>
</evidence>
<keyword evidence="2" id="KW-0805">Transcription regulation</keyword>
<dbReference type="SUPFAM" id="SSF53850">
    <property type="entry name" value="Periplasmic binding protein-like II"/>
    <property type="match status" value="1"/>
</dbReference>
<evidence type="ECO:0000256" key="3">
    <source>
        <dbReference type="ARBA" id="ARBA00023125"/>
    </source>
</evidence>
<dbReference type="Proteomes" id="UP001152467">
    <property type="component" value="Unassembled WGS sequence"/>
</dbReference>
<protein>
    <submittedName>
        <fullName evidence="6">HTH-type transcriptional regulator DmlR</fullName>
    </submittedName>
</protein>
<comment type="similarity">
    <text evidence="1">Belongs to the LysR transcriptional regulatory family.</text>
</comment>
<feature type="domain" description="HTH lysR-type" evidence="5">
    <location>
        <begin position="1"/>
        <end position="59"/>
    </location>
</feature>
<accession>A0A9W4QSY0</accession>
<dbReference type="GO" id="GO:0043565">
    <property type="term" value="F:sequence-specific DNA binding"/>
    <property type="evidence" value="ECO:0007669"/>
    <property type="project" value="TreeGrafter"/>
</dbReference>
<name>A0A9W4QSY0_9GAMM</name>
<reference evidence="6" key="1">
    <citation type="submission" date="2022-07" db="EMBL/GenBank/DDBJ databases">
        <authorList>
            <person name="Criscuolo A."/>
        </authorList>
    </citation>
    <scope>NUCLEOTIDE SEQUENCE</scope>
    <source>
        <strain evidence="6">CIP111854</strain>
    </source>
</reference>
<evidence type="ECO:0000313" key="7">
    <source>
        <dbReference type="Proteomes" id="UP001152467"/>
    </source>
</evidence>
<dbReference type="InterPro" id="IPR005119">
    <property type="entry name" value="LysR_subst-bd"/>
</dbReference>
<dbReference type="Pfam" id="PF03466">
    <property type="entry name" value="LysR_substrate"/>
    <property type="match status" value="1"/>
</dbReference>
<dbReference type="InterPro" id="IPR058163">
    <property type="entry name" value="LysR-type_TF_proteobact-type"/>
</dbReference>
<keyword evidence="4" id="KW-0804">Transcription</keyword>
<dbReference type="PANTHER" id="PTHR30537:SF5">
    <property type="entry name" value="HTH-TYPE TRANSCRIPTIONAL ACTIVATOR TTDR-RELATED"/>
    <property type="match status" value="1"/>
</dbReference>
<evidence type="ECO:0000256" key="4">
    <source>
        <dbReference type="ARBA" id="ARBA00023163"/>
    </source>
</evidence>
<dbReference type="Pfam" id="PF00126">
    <property type="entry name" value="HTH_1"/>
    <property type="match status" value="1"/>
</dbReference>
<keyword evidence="7" id="KW-1185">Reference proteome</keyword>
<comment type="caution">
    <text evidence="6">The sequence shown here is derived from an EMBL/GenBank/DDBJ whole genome shotgun (WGS) entry which is preliminary data.</text>
</comment>
<sequence>MDTSTRLLIFLDVIERGSFAKAAQHRNIDRSVISKQISKLEEELSVRLLNRTTRSFSLTAAGAEMVKKAQQLRKLLSETHLLAENYHTEPKGLLRITSSTIIGRRYVQPVINEFQKRFPQVEIELRLEDRLVDIVGEGYDLAFRVGEPKDSSLIARKIARNRLIILATSQFISTFGEPKSMADLSTLPAASYASEGLRFTGISYLNDNNELSEVPIKSIYRSNDGELLITKVLSDTAFCTVPAFLVDQEIINGLLTPLMTHVTLIDYAALYAVYPHRDLPVRTRLFFDAMREYIGKDVPIWEKNIPNFDSLYGFKPDIKLPLF</sequence>
<dbReference type="EMBL" id="CAMAPC010000002">
    <property type="protein sequence ID" value="CAH9051850.1"/>
    <property type="molecule type" value="Genomic_DNA"/>
</dbReference>
<dbReference type="PROSITE" id="PS50931">
    <property type="entry name" value="HTH_LYSR"/>
    <property type="match status" value="1"/>
</dbReference>
<gene>
    <name evidence="6" type="primary">dmlR_4</name>
    <name evidence="6" type="ORF">PSECIP111854_00848</name>
</gene>
<dbReference type="PANTHER" id="PTHR30537">
    <property type="entry name" value="HTH-TYPE TRANSCRIPTIONAL REGULATOR"/>
    <property type="match status" value="1"/>
</dbReference>
<evidence type="ECO:0000256" key="2">
    <source>
        <dbReference type="ARBA" id="ARBA00023015"/>
    </source>
</evidence>
<dbReference type="SUPFAM" id="SSF46785">
    <property type="entry name" value="Winged helix' DNA-binding domain"/>
    <property type="match status" value="1"/>
</dbReference>
<keyword evidence="3" id="KW-0238">DNA-binding</keyword>
<dbReference type="RefSeq" id="WP_261625831.1">
    <property type="nucleotide sequence ID" value="NZ_CAMAPC010000002.1"/>
</dbReference>
<dbReference type="Gene3D" id="3.40.190.290">
    <property type="match status" value="1"/>
</dbReference>
<dbReference type="InterPro" id="IPR000847">
    <property type="entry name" value="LysR_HTH_N"/>
</dbReference>
<dbReference type="InterPro" id="IPR036390">
    <property type="entry name" value="WH_DNA-bd_sf"/>
</dbReference>
<dbReference type="FunFam" id="1.10.10.10:FF:000001">
    <property type="entry name" value="LysR family transcriptional regulator"/>
    <property type="match status" value="1"/>
</dbReference>
<evidence type="ECO:0000256" key="1">
    <source>
        <dbReference type="ARBA" id="ARBA00009437"/>
    </source>
</evidence>
<organism evidence="6 7">
    <name type="scientific">Pseudoalteromonas holothuriae</name>
    <dbReference type="NCBI Taxonomy" id="2963714"/>
    <lineage>
        <taxon>Bacteria</taxon>
        <taxon>Pseudomonadati</taxon>
        <taxon>Pseudomonadota</taxon>
        <taxon>Gammaproteobacteria</taxon>
        <taxon>Alteromonadales</taxon>
        <taxon>Pseudoalteromonadaceae</taxon>
        <taxon>Pseudoalteromonas</taxon>
    </lineage>
</organism>
<proteinExistence type="inferred from homology"/>